<organism evidence="2 3">
    <name type="scientific">Coprinopsis marcescibilis</name>
    <name type="common">Agaric fungus</name>
    <name type="synonym">Psathyrella marcescibilis</name>
    <dbReference type="NCBI Taxonomy" id="230819"/>
    <lineage>
        <taxon>Eukaryota</taxon>
        <taxon>Fungi</taxon>
        <taxon>Dikarya</taxon>
        <taxon>Basidiomycota</taxon>
        <taxon>Agaricomycotina</taxon>
        <taxon>Agaricomycetes</taxon>
        <taxon>Agaricomycetidae</taxon>
        <taxon>Agaricales</taxon>
        <taxon>Agaricineae</taxon>
        <taxon>Psathyrellaceae</taxon>
        <taxon>Coprinopsis</taxon>
    </lineage>
</organism>
<dbReference type="EMBL" id="ML210570">
    <property type="protein sequence ID" value="TFK17088.1"/>
    <property type="molecule type" value="Genomic_DNA"/>
</dbReference>
<feature type="region of interest" description="Disordered" evidence="1">
    <location>
        <begin position="152"/>
        <end position="260"/>
    </location>
</feature>
<protein>
    <submittedName>
        <fullName evidence="2">Uncharacterized protein</fullName>
    </submittedName>
</protein>
<evidence type="ECO:0000313" key="3">
    <source>
        <dbReference type="Proteomes" id="UP000307440"/>
    </source>
</evidence>
<proteinExistence type="predicted"/>
<reference evidence="2 3" key="1">
    <citation type="journal article" date="2019" name="Nat. Ecol. Evol.">
        <title>Megaphylogeny resolves global patterns of mushroom evolution.</title>
        <authorList>
            <person name="Varga T."/>
            <person name="Krizsan K."/>
            <person name="Foldi C."/>
            <person name="Dima B."/>
            <person name="Sanchez-Garcia M."/>
            <person name="Sanchez-Ramirez S."/>
            <person name="Szollosi G.J."/>
            <person name="Szarkandi J.G."/>
            <person name="Papp V."/>
            <person name="Albert L."/>
            <person name="Andreopoulos W."/>
            <person name="Angelini C."/>
            <person name="Antonin V."/>
            <person name="Barry K.W."/>
            <person name="Bougher N.L."/>
            <person name="Buchanan P."/>
            <person name="Buyck B."/>
            <person name="Bense V."/>
            <person name="Catcheside P."/>
            <person name="Chovatia M."/>
            <person name="Cooper J."/>
            <person name="Damon W."/>
            <person name="Desjardin D."/>
            <person name="Finy P."/>
            <person name="Geml J."/>
            <person name="Haridas S."/>
            <person name="Hughes K."/>
            <person name="Justo A."/>
            <person name="Karasinski D."/>
            <person name="Kautmanova I."/>
            <person name="Kiss B."/>
            <person name="Kocsube S."/>
            <person name="Kotiranta H."/>
            <person name="LaButti K.M."/>
            <person name="Lechner B.E."/>
            <person name="Liimatainen K."/>
            <person name="Lipzen A."/>
            <person name="Lukacs Z."/>
            <person name="Mihaltcheva S."/>
            <person name="Morgado L.N."/>
            <person name="Niskanen T."/>
            <person name="Noordeloos M.E."/>
            <person name="Ohm R.A."/>
            <person name="Ortiz-Santana B."/>
            <person name="Ovrebo C."/>
            <person name="Racz N."/>
            <person name="Riley R."/>
            <person name="Savchenko A."/>
            <person name="Shiryaev A."/>
            <person name="Soop K."/>
            <person name="Spirin V."/>
            <person name="Szebenyi C."/>
            <person name="Tomsovsky M."/>
            <person name="Tulloss R.E."/>
            <person name="Uehling J."/>
            <person name="Grigoriev I.V."/>
            <person name="Vagvolgyi C."/>
            <person name="Papp T."/>
            <person name="Martin F.M."/>
            <person name="Miettinen O."/>
            <person name="Hibbett D.S."/>
            <person name="Nagy L.G."/>
        </authorList>
    </citation>
    <scope>NUCLEOTIDE SEQUENCE [LARGE SCALE GENOMIC DNA]</scope>
    <source>
        <strain evidence="2 3">CBS 121175</strain>
    </source>
</reference>
<evidence type="ECO:0000256" key="1">
    <source>
        <dbReference type="SAM" id="MobiDB-lite"/>
    </source>
</evidence>
<dbReference type="AlphaFoldDB" id="A0A5C3KB08"/>
<feature type="region of interest" description="Disordered" evidence="1">
    <location>
        <begin position="401"/>
        <end position="442"/>
    </location>
</feature>
<gene>
    <name evidence="2" type="ORF">FA15DRAFT_711140</name>
</gene>
<dbReference type="STRING" id="230819.A0A5C3KB08"/>
<feature type="region of interest" description="Disordered" evidence="1">
    <location>
        <begin position="307"/>
        <end position="348"/>
    </location>
</feature>
<keyword evidence="3" id="KW-1185">Reference proteome</keyword>
<evidence type="ECO:0000313" key="2">
    <source>
        <dbReference type="EMBL" id="TFK17088.1"/>
    </source>
</evidence>
<feature type="compositionally biased region" description="Basic and acidic residues" evidence="1">
    <location>
        <begin position="222"/>
        <end position="233"/>
    </location>
</feature>
<name>A0A5C3KB08_COPMA</name>
<accession>A0A5C3KB08</accession>
<sequence>MAHHRPSDVYPPISQAEAAREAQFVVKRSGAVNDRDSAQFLARVAYGVFAETPAWRDTNLVDPTNPIVAQLATSNPLATNSLAVPHETQPRIDPLQDIVLPSSPAPLYKTLDPHNPIDGIKGGSVHSGSTTIGRQHPIYFVINSSDETLPTYLGSDSDGYNSSDSEVDGSSEDSPVAALQSPVIMTGGTGGDGSSVGGSSVGGSSAGGAGGRQGANDNNIGSDRHNKGKQKEEPETDEETDSDVYNKPFHFDLTSVTPPTKAIPAIDNIYSVSMCNRREGSEKQSLWLNHQGPLPWIYITSFDDTNQQFTSTSRDSQEPLAEQQHQDSENAPSPVHAKPAGIRPQYLKPFPNKSSFRLANWYWNSGDEKSLKEFQDLLGILRMPDFNLSDALNTDWAKIVPSLGKQQPKHVDDNIEDEEEGHAAKSDDNGKQDSEEWVDDAG</sequence>
<dbReference type="Proteomes" id="UP000307440">
    <property type="component" value="Unassembled WGS sequence"/>
</dbReference>
<feature type="compositionally biased region" description="Low complexity" evidence="1">
    <location>
        <begin position="154"/>
        <end position="164"/>
    </location>
</feature>
<feature type="compositionally biased region" description="Basic and acidic residues" evidence="1">
    <location>
        <begin position="421"/>
        <end position="434"/>
    </location>
</feature>
<feature type="compositionally biased region" description="Gly residues" evidence="1">
    <location>
        <begin position="187"/>
        <end position="213"/>
    </location>
</feature>
<dbReference type="OrthoDB" id="3208495at2759"/>